<dbReference type="PANTHER" id="PTHR33057">
    <property type="entry name" value="TRANSCRIPTION REPRESSOR OFP7-RELATED"/>
    <property type="match status" value="1"/>
</dbReference>
<keyword evidence="5 6" id="KW-0539">Nucleus</keyword>
<dbReference type="GO" id="GO:0005634">
    <property type="term" value="C:nucleus"/>
    <property type="evidence" value="ECO:0007669"/>
    <property type="project" value="UniProtKB-SubCell"/>
</dbReference>
<evidence type="ECO:0000259" key="7">
    <source>
        <dbReference type="PROSITE" id="PS51754"/>
    </source>
</evidence>
<name>A0A8X9A316_SALSN</name>
<dbReference type="Pfam" id="PF04844">
    <property type="entry name" value="Ovate"/>
    <property type="match status" value="1"/>
</dbReference>
<reference evidence="8" key="1">
    <citation type="submission" date="2018-01" db="EMBL/GenBank/DDBJ databases">
        <authorList>
            <person name="Mao J.F."/>
        </authorList>
    </citation>
    <scope>NUCLEOTIDE SEQUENCE</scope>
    <source>
        <strain evidence="8">Huo1</strain>
        <tissue evidence="8">Leaf</tissue>
    </source>
</reference>
<dbReference type="Proteomes" id="UP000298416">
    <property type="component" value="Unassembled WGS sequence"/>
</dbReference>
<dbReference type="EMBL" id="PNBA02000004">
    <property type="protein sequence ID" value="KAG6425951.1"/>
    <property type="molecule type" value="Genomic_DNA"/>
</dbReference>
<dbReference type="AlphaFoldDB" id="A0A8X9A316"/>
<reference evidence="8" key="2">
    <citation type="submission" date="2020-08" db="EMBL/GenBank/DDBJ databases">
        <title>Plant Genome Project.</title>
        <authorList>
            <person name="Zhang R.-G."/>
        </authorList>
    </citation>
    <scope>NUCLEOTIDE SEQUENCE</scope>
    <source>
        <strain evidence="8">Huo1</strain>
        <tissue evidence="8">Leaf</tissue>
    </source>
</reference>
<gene>
    <name evidence="8" type="ORF">SASPL_110162</name>
</gene>
<evidence type="ECO:0000313" key="9">
    <source>
        <dbReference type="Proteomes" id="UP000298416"/>
    </source>
</evidence>
<comment type="function">
    <text evidence="6">Transcriptional repressor that regulates multiple aspects of plant growth and development.</text>
</comment>
<protein>
    <recommendedName>
        <fullName evidence="6">Transcription repressor</fullName>
    </recommendedName>
    <alternativeName>
        <fullName evidence="6">Ovate family protein</fullName>
    </alternativeName>
</protein>
<sequence>MTYSPDPYDDFRRSMQEMVEVRLEHNRNVDWKFLEELLFCYLDLNNKKSYRFILRAFADVIVLLREIRQIAGEYAVAERRRSGWEDVKHA</sequence>
<evidence type="ECO:0000256" key="5">
    <source>
        <dbReference type="ARBA" id="ARBA00023242"/>
    </source>
</evidence>
<keyword evidence="3 6" id="KW-0805">Transcription regulation</keyword>
<dbReference type="InterPro" id="IPR038933">
    <property type="entry name" value="Ovate"/>
</dbReference>
<evidence type="ECO:0000256" key="3">
    <source>
        <dbReference type="ARBA" id="ARBA00023015"/>
    </source>
</evidence>
<evidence type="ECO:0000256" key="6">
    <source>
        <dbReference type="RuleBase" id="RU367028"/>
    </source>
</evidence>
<keyword evidence="9" id="KW-1185">Reference proteome</keyword>
<dbReference type="PANTHER" id="PTHR33057:SF117">
    <property type="entry name" value="TRANSCRIPTION REPRESSOR OFP14"/>
    <property type="match status" value="1"/>
</dbReference>
<comment type="subcellular location">
    <subcellularLocation>
        <location evidence="1 6">Nucleus</location>
    </subcellularLocation>
</comment>
<dbReference type="NCBIfam" id="TIGR01568">
    <property type="entry name" value="A_thal_3678"/>
    <property type="match status" value="1"/>
</dbReference>
<keyword evidence="2 6" id="KW-0678">Repressor</keyword>
<organism evidence="8">
    <name type="scientific">Salvia splendens</name>
    <name type="common">Scarlet sage</name>
    <dbReference type="NCBI Taxonomy" id="180675"/>
    <lineage>
        <taxon>Eukaryota</taxon>
        <taxon>Viridiplantae</taxon>
        <taxon>Streptophyta</taxon>
        <taxon>Embryophyta</taxon>
        <taxon>Tracheophyta</taxon>
        <taxon>Spermatophyta</taxon>
        <taxon>Magnoliopsida</taxon>
        <taxon>eudicotyledons</taxon>
        <taxon>Gunneridae</taxon>
        <taxon>Pentapetalae</taxon>
        <taxon>asterids</taxon>
        <taxon>lamiids</taxon>
        <taxon>Lamiales</taxon>
        <taxon>Lamiaceae</taxon>
        <taxon>Nepetoideae</taxon>
        <taxon>Mentheae</taxon>
        <taxon>Salviinae</taxon>
        <taxon>Salvia</taxon>
        <taxon>Salvia subgen. Calosphace</taxon>
        <taxon>core Calosphace</taxon>
    </lineage>
</organism>
<dbReference type="InterPro" id="IPR006458">
    <property type="entry name" value="Ovate_C"/>
</dbReference>
<comment type="caution">
    <text evidence="8">The sequence shown here is derived from an EMBL/GenBank/DDBJ whole genome shotgun (WGS) entry which is preliminary data.</text>
</comment>
<dbReference type="PROSITE" id="PS51754">
    <property type="entry name" value="OVATE"/>
    <property type="match status" value="1"/>
</dbReference>
<dbReference type="GO" id="GO:0045892">
    <property type="term" value="P:negative regulation of DNA-templated transcription"/>
    <property type="evidence" value="ECO:0007669"/>
    <property type="project" value="UniProtKB-UniRule"/>
</dbReference>
<evidence type="ECO:0000256" key="4">
    <source>
        <dbReference type="ARBA" id="ARBA00023163"/>
    </source>
</evidence>
<accession>A0A8X9A316</accession>
<keyword evidence="4 6" id="KW-0804">Transcription</keyword>
<evidence type="ECO:0000313" key="8">
    <source>
        <dbReference type="EMBL" id="KAG6425951.1"/>
    </source>
</evidence>
<feature type="domain" description="OVATE" evidence="7">
    <location>
        <begin position="1"/>
        <end position="63"/>
    </location>
</feature>
<evidence type="ECO:0000256" key="1">
    <source>
        <dbReference type="ARBA" id="ARBA00004123"/>
    </source>
</evidence>
<proteinExistence type="predicted"/>
<evidence type="ECO:0000256" key="2">
    <source>
        <dbReference type="ARBA" id="ARBA00022491"/>
    </source>
</evidence>